<evidence type="ECO:0000256" key="1">
    <source>
        <dbReference type="ARBA" id="ARBA00006336"/>
    </source>
</evidence>
<proteinExistence type="inferred from homology"/>
<dbReference type="InterPro" id="IPR052347">
    <property type="entry name" value="Isochorismatase_Nicotinamidase"/>
</dbReference>
<evidence type="ECO:0000259" key="8">
    <source>
        <dbReference type="Pfam" id="PF00857"/>
    </source>
</evidence>
<name>A0ABY7UAM0_9CORY</name>
<evidence type="ECO:0000256" key="4">
    <source>
        <dbReference type="ARBA" id="ARBA00022801"/>
    </source>
</evidence>
<dbReference type="RefSeq" id="WP_022863756.1">
    <property type="nucleotide sequence ID" value="NZ_ATVG01000016.1"/>
</dbReference>
<evidence type="ECO:0000313" key="9">
    <source>
        <dbReference type="EMBL" id="WCZ33075.1"/>
    </source>
</evidence>
<dbReference type="InterPro" id="IPR036380">
    <property type="entry name" value="Isochorismatase-like_sf"/>
</dbReference>
<keyword evidence="10" id="KW-1185">Reference proteome</keyword>
<accession>A0ABY7UAM0</accession>
<evidence type="ECO:0000313" key="10">
    <source>
        <dbReference type="Proteomes" id="UP001220064"/>
    </source>
</evidence>
<keyword evidence="3" id="KW-0479">Metal-binding</keyword>
<evidence type="ECO:0000256" key="5">
    <source>
        <dbReference type="ARBA" id="ARBA00037900"/>
    </source>
</evidence>
<dbReference type="Proteomes" id="UP001220064">
    <property type="component" value="Chromosome"/>
</dbReference>
<comment type="similarity">
    <text evidence="1">Belongs to the isochorismatase family.</text>
</comment>
<dbReference type="Gene3D" id="3.40.50.850">
    <property type="entry name" value="Isochorismatase-like"/>
    <property type="match status" value="1"/>
</dbReference>
<reference evidence="9 10" key="1">
    <citation type="submission" date="2020-10" db="EMBL/GenBank/DDBJ databases">
        <title>Complete genome sequence of Corynebacterium massiliense DSM 45435, type strain of Corynebacterium massiliense.</title>
        <authorList>
            <person name="Busche T."/>
            <person name="Kalinowski J."/>
            <person name="Ruckert C."/>
        </authorList>
    </citation>
    <scope>NUCLEOTIDE SEQUENCE [LARGE SCALE GENOMIC DNA]</scope>
    <source>
        <strain evidence="9 10">DSM 45435</strain>
    </source>
</reference>
<protein>
    <recommendedName>
        <fullName evidence="6">nicotinamidase</fullName>
        <ecNumber evidence="6">3.5.1.19</ecNumber>
    </recommendedName>
    <alternativeName>
        <fullName evidence="7">Nicotinamide deamidase</fullName>
    </alternativeName>
</protein>
<evidence type="ECO:0000256" key="6">
    <source>
        <dbReference type="ARBA" id="ARBA00039017"/>
    </source>
</evidence>
<comment type="pathway">
    <text evidence="5">Cofactor biosynthesis; nicotinate biosynthesis; nicotinate from nicotinamide: step 1/1.</text>
</comment>
<dbReference type="PANTHER" id="PTHR11080">
    <property type="entry name" value="PYRAZINAMIDASE/NICOTINAMIDASE"/>
    <property type="match status" value="1"/>
</dbReference>
<dbReference type="Pfam" id="PF00857">
    <property type="entry name" value="Isochorismatase"/>
    <property type="match status" value="1"/>
</dbReference>
<dbReference type="SUPFAM" id="SSF52499">
    <property type="entry name" value="Isochorismatase-like hydrolases"/>
    <property type="match status" value="1"/>
</dbReference>
<dbReference type="EC" id="3.5.1.19" evidence="6"/>
<gene>
    <name evidence="9" type="ORF">CMASS_08250</name>
</gene>
<dbReference type="EMBL" id="CP063189">
    <property type="protein sequence ID" value="WCZ33075.1"/>
    <property type="molecule type" value="Genomic_DNA"/>
</dbReference>
<evidence type="ECO:0000256" key="3">
    <source>
        <dbReference type="ARBA" id="ARBA00022723"/>
    </source>
</evidence>
<keyword evidence="2" id="KW-0662">Pyridine nucleotide biosynthesis</keyword>
<dbReference type="InterPro" id="IPR000868">
    <property type="entry name" value="Isochorismatase-like_dom"/>
</dbReference>
<dbReference type="PANTHER" id="PTHR11080:SF2">
    <property type="entry name" value="LD05707P"/>
    <property type="match status" value="1"/>
</dbReference>
<evidence type="ECO:0000256" key="7">
    <source>
        <dbReference type="ARBA" id="ARBA00043224"/>
    </source>
</evidence>
<organism evidence="9 10">
    <name type="scientific">Corynebacterium massiliense DSM 45435</name>
    <dbReference type="NCBI Taxonomy" id="1121364"/>
    <lineage>
        <taxon>Bacteria</taxon>
        <taxon>Bacillati</taxon>
        <taxon>Actinomycetota</taxon>
        <taxon>Actinomycetes</taxon>
        <taxon>Mycobacteriales</taxon>
        <taxon>Corynebacteriaceae</taxon>
        <taxon>Corynebacterium</taxon>
    </lineage>
</organism>
<feature type="domain" description="Isochorismatase-like" evidence="8">
    <location>
        <begin position="3"/>
        <end position="191"/>
    </location>
</feature>
<keyword evidence="4" id="KW-0378">Hydrolase</keyword>
<sequence>MTTALLIVDVQNDFCPGGSMATAGGDVATQRIAALLADASRTHDYTRVIATQDWHIDPGTHFADDPDFQTSWPVHCVADSAGAALREPLDPARIDTLVHKGQYDDGYSGFDGTVAQPVSAARRGLAEFLRAEGIDTLDVCGIATDYCVRATVLSALNEGFAVRILPELCAAVDEEGGKEALKEMERAGAAVA</sequence>
<evidence type="ECO:0000256" key="2">
    <source>
        <dbReference type="ARBA" id="ARBA00022642"/>
    </source>
</evidence>